<dbReference type="EMBL" id="JACDTQ010000051">
    <property type="protein sequence ID" value="KAF5929573.1"/>
    <property type="molecule type" value="Genomic_DNA"/>
</dbReference>
<dbReference type="PROSITE" id="PS50222">
    <property type="entry name" value="EF_HAND_2"/>
    <property type="match status" value="1"/>
</dbReference>
<dbReference type="InterPro" id="IPR002048">
    <property type="entry name" value="EF_hand_dom"/>
</dbReference>
<reference evidence="2 3" key="1">
    <citation type="journal article" date="2020" name="Mol. Biol. Evol.">
        <title>Interspecific Gene Flow and the Evolution of Specialization in Black and White Rhinoceros.</title>
        <authorList>
            <person name="Moodley Y."/>
            <person name="Westbury M.V."/>
            <person name="Russo I.M."/>
            <person name="Gopalakrishnan S."/>
            <person name="Rakotoarivelo A."/>
            <person name="Olsen R.A."/>
            <person name="Prost S."/>
            <person name="Tunstall T."/>
            <person name="Ryder O.A."/>
            <person name="Dalen L."/>
            <person name="Bruford M.W."/>
        </authorList>
    </citation>
    <scope>NUCLEOTIDE SEQUENCE [LARGE SCALE GENOMIC DNA]</scope>
    <source>
        <strain evidence="2">SBR-YM</strain>
        <tissue evidence="2">Skin</tissue>
    </source>
</reference>
<protein>
    <recommendedName>
        <fullName evidence="1">EF-hand domain-containing protein</fullName>
    </recommendedName>
</protein>
<organism evidence="2 3">
    <name type="scientific">Diceros bicornis minor</name>
    <name type="common">South-central black rhinoceros</name>
    <dbReference type="NCBI Taxonomy" id="77932"/>
    <lineage>
        <taxon>Eukaryota</taxon>
        <taxon>Metazoa</taxon>
        <taxon>Chordata</taxon>
        <taxon>Craniata</taxon>
        <taxon>Vertebrata</taxon>
        <taxon>Euteleostomi</taxon>
        <taxon>Mammalia</taxon>
        <taxon>Eutheria</taxon>
        <taxon>Laurasiatheria</taxon>
        <taxon>Perissodactyla</taxon>
        <taxon>Rhinocerotidae</taxon>
        <taxon>Diceros</taxon>
    </lineage>
</organism>
<dbReference type="Proteomes" id="UP000551758">
    <property type="component" value="Unassembled WGS sequence"/>
</dbReference>
<feature type="domain" description="EF-hand" evidence="1">
    <location>
        <begin position="76"/>
        <end position="111"/>
    </location>
</feature>
<keyword evidence="3" id="KW-1185">Reference proteome</keyword>
<dbReference type="InterPro" id="IPR011992">
    <property type="entry name" value="EF-hand-dom_pair"/>
</dbReference>
<dbReference type="GO" id="GO:0005509">
    <property type="term" value="F:calcium ion binding"/>
    <property type="evidence" value="ECO:0007669"/>
    <property type="project" value="InterPro"/>
</dbReference>
<evidence type="ECO:0000313" key="2">
    <source>
        <dbReference type="EMBL" id="KAF5929573.1"/>
    </source>
</evidence>
<comment type="caution">
    <text evidence="2">The sequence shown here is derived from an EMBL/GenBank/DDBJ whole genome shotgun (WGS) entry which is preliminary data.</text>
</comment>
<evidence type="ECO:0000259" key="1">
    <source>
        <dbReference type="PROSITE" id="PS50222"/>
    </source>
</evidence>
<name>A0A7J7FNC4_DICBM</name>
<dbReference type="AlphaFoldDB" id="A0A7J7FNC4"/>
<dbReference type="SUPFAM" id="SSF47473">
    <property type="entry name" value="EF-hand"/>
    <property type="match status" value="1"/>
</dbReference>
<evidence type="ECO:0000313" key="3">
    <source>
        <dbReference type="Proteomes" id="UP000551758"/>
    </source>
</evidence>
<proteinExistence type="predicted"/>
<feature type="non-terminal residue" evidence="2">
    <location>
        <position position="348"/>
    </location>
</feature>
<sequence length="348" mass="38971">MLLLVRLGHTADLHSSDWGGADTFSALPPPTEDSSGHLTDVRKSLSALQVGPTTAVANPILSFLDVKRILFQKITDKGDELKKAFQLLDTAQNMTVSKSELRRIVTTFLLPLTREQFQDVLAQVQLPYKRQGVYEYTDSSNDTQRIPLTSSGAVPYHEFLSRFGGIDLNINVITSFHWKHRGPRIAYNNGSIIIINHSETSKELFHLKSSTRHSAQCYSLKNNLSLPWTKPSKQILAEKIHCRVLKKNLLKNLRIVLQLNSFTKTLYCIIPLPGQAPQIQVIKANSSNRASVNRADVTLLLGRGGGNEMNCCRTLKELEIQVGEKTEARFSLERENFFSAVMPIKGSM</sequence>
<gene>
    <name evidence="2" type="ORF">HPG69_006295</name>
</gene>
<dbReference type="Gene3D" id="1.10.238.10">
    <property type="entry name" value="EF-hand"/>
    <property type="match status" value="1"/>
</dbReference>
<accession>A0A7J7FNC4</accession>